<dbReference type="Proteomes" id="UP001271007">
    <property type="component" value="Unassembled WGS sequence"/>
</dbReference>
<feature type="region of interest" description="Disordered" evidence="1">
    <location>
        <begin position="283"/>
        <end position="314"/>
    </location>
</feature>
<evidence type="ECO:0008006" key="5">
    <source>
        <dbReference type="Google" id="ProtNLM"/>
    </source>
</evidence>
<sequence>MRRFGVVALLGASLLEFASAQGTTTTLGVSTTYVPTAAWSPAPVCSAGSSSGTAQGGVYQDESGNFYEMQCGPNYSGTNYYDLTAGNPVFVGTTGQGIGSCFWGCSQRPSCMGFTYTGVVGSNVYPWTGSSGRCYHYLNNTQGTLQGNAASLGGQTVYGSAYLLQAYPGTLCPAYDGQTFADSWGGSYAVSCAAQPATTTAGGSVPKSTTVVQNIQSCLSACDAAGTAVCNHVAYSYAAIAEPSPYRASHTFGSCTMFTGTATATNAGAARYMYAVQAASSTATTGSSTSTSSSTLSTTTSSTSSSTSSSTATTSTTVTVQNGVTYTLTGPTQTQTATATTTQRTYTRSSLSNVRY</sequence>
<comment type="caution">
    <text evidence="3">The sequence shown here is derived from an EMBL/GenBank/DDBJ whole genome shotgun (WGS) entry which is preliminary data.</text>
</comment>
<organism evidence="3 4">
    <name type="scientific">Extremus antarcticus</name>
    <dbReference type="NCBI Taxonomy" id="702011"/>
    <lineage>
        <taxon>Eukaryota</taxon>
        <taxon>Fungi</taxon>
        <taxon>Dikarya</taxon>
        <taxon>Ascomycota</taxon>
        <taxon>Pezizomycotina</taxon>
        <taxon>Dothideomycetes</taxon>
        <taxon>Dothideomycetidae</taxon>
        <taxon>Mycosphaerellales</taxon>
        <taxon>Extremaceae</taxon>
        <taxon>Extremus</taxon>
    </lineage>
</organism>
<evidence type="ECO:0000313" key="4">
    <source>
        <dbReference type="Proteomes" id="UP001271007"/>
    </source>
</evidence>
<proteinExistence type="predicted"/>
<dbReference type="EMBL" id="JAWDJX010000047">
    <property type="protein sequence ID" value="KAK3048619.1"/>
    <property type="molecule type" value="Genomic_DNA"/>
</dbReference>
<evidence type="ECO:0000256" key="2">
    <source>
        <dbReference type="SAM" id="SignalP"/>
    </source>
</evidence>
<evidence type="ECO:0000256" key="1">
    <source>
        <dbReference type="SAM" id="MobiDB-lite"/>
    </source>
</evidence>
<protein>
    <recommendedName>
        <fullName evidence="5">Apple domain-containing protein</fullName>
    </recommendedName>
</protein>
<name>A0AAJ0D897_9PEZI</name>
<evidence type="ECO:0000313" key="3">
    <source>
        <dbReference type="EMBL" id="KAK3048619.1"/>
    </source>
</evidence>
<dbReference type="AlphaFoldDB" id="A0AAJ0D897"/>
<keyword evidence="2" id="KW-0732">Signal</keyword>
<feature type="region of interest" description="Disordered" evidence="1">
    <location>
        <begin position="333"/>
        <end position="356"/>
    </location>
</feature>
<gene>
    <name evidence="3" type="ORF">LTR09_010114</name>
</gene>
<accession>A0AAJ0D897</accession>
<keyword evidence="4" id="KW-1185">Reference proteome</keyword>
<reference evidence="3" key="1">
    <citation type="submission" date="2023-04" db="EMBL/GenBank/DDBJ databases">
        <title>Black Yeasts Isolated from many extreme environments.</title>
        <authorList>
            <person name="Coleine C."/>
            <person name="Stajich J.E."/>
            <person name="Selbmann L."/>
        </authorList>
    </citation>
    <scope>NUCLEOTIDE SEQUENCE</scope>
    <source>
        <strain evidence="3">CCFEE 5312</strain>
    </source>
</reference>
<feature type="signal peptide" evidence="2">
    <location>
        <begin position="1"/>
        <end position="20"/>
    </location>
</feature>
<feature type="chain" id="PRO_5042587430" description="Apple domain-containing protein" evidence="2">
    <location>
        <begin position="21"/>
        <end position="356"/>
    </location>
</feature>